<keyword evidence="1" id="KW-0472">Membrane</keyword>
<sequence length="159" mass="18561">MWIVLALNNEYHNSHILKFVSANNKKVYEQTVATIYIKRRSVILSDQFLHKFYLIVKTVLNVHYKTAQTQDYKSICTGELHFHNLETLLFLFFLNEHFVIIGRSIMLFVRINSTQTNLKNKCVHVRVYFAIVQLLIHVVTLPQDTTKVTTTSTKTTTTV</sequence>
<keyword evidence="1" id="KW-0812">Transmembrane</keyword>
<reference evidence="3" key="1">
    <citation type="submission" date="2016-11" db="UniProtKB">
        <authorList>
            <consortium name="WormBaseParasite"/>
        </authorList>
    </citation>
    <scope>IDENTIFICATION</scope>
</reference>
<keyword evidence="1" id="KW-1133">Transmembrane helix</keyword>
<organism evidence="2 3">
    <name type="scientific">Heterorhabditis bacteriophora</name>
    <name type="common">Entomopathogenic nematode worm</name>
    <dbReference type="NCBI Taxonomy" id="37862"/>
    <lineage>
        <taxon>Eukaryota</taxon>
        <taxon>Metazoa</taxon>
        <taxon>Ecdysozoa</taxon>
        <taxon>Nematoda</taxon>
        <taxon>Chromadorea</taxon>
        <taxon>Rhabditida</taxon>
        <taxon>Rhabditina</taxon>
        <taxon>Rhabditomorpha</taxon>
        <taxon>Strongyloidea</taxon>
        <taxon>Heterorhabditidae</taxon>
        <taxon>Heterorhabditis</taxon>
    </lineage>
</organism>
<name>A0A1I7XE13_HETBA</name>
<dbReference type="WBParaSite" id="Hba_15896">
    <property type="protein sequence ID" value="Hba_15896"/>
    <property type="gene ID" value="Hba_15896"/>
</dbReference>
<accession>A0A1I7XE13</accession>
<evidence type="ECO:0000313" key="3">
    <source>
        <dbReference type="WBParaSite" id="Hba_15896"/>
    </source>
</evidence>
<dbReference type="AlphaFoldDB" id="A0A1I7XE13"/>
<evidence type="ECO:0000256" key="1">
    <source>
        <dbReference type="SAM" id="Phobius"/>
    </source>
</evidence>
<proteinExistence type="predicted"/>
<feature type="transmembrane region" description="Helical" evidence="1">
    <location>
        <begin position="88"/>
        <end position="109"/>
    </location>
</feature>
<dbReference type="Proteomes" id="UP000095283">
    <property type="component" value="Unplaced"/>
</dbReference>
<protein>
    <submittedName>
        <fullName evidence="3">Uncharacterized protein</fullName>
    </submittedName>
</protein>
<evidence type="ECO:0000313" key="2">
    <source>
        <dbReference type="Proteomes" id="UP000095283"/>
    </source>
</evidence>
<keyword evidence="2" id="KW-1185">Reference proteome</keyword>